<dbReference type="Pfam" id="PF04287">
    <property type="entry name" value="DUF446"/>
    <property type="match status" value="1"/>
</dbReference>
<dbReference type="eggNOG" id="COG3098">
    <property type="taxonomic scope" value="Bacteria"/>
</dbReference>
<accession>A0A094LPW2</accession>
<dbReference type="AlphaFoldDB" id="A0A094LPW2"/>
<reference evidence="2 3" key="1">
    <citation type="submission" date="2014-06" db="EMBL/GenBank/DDBJ databases">
        <title>Shewanella sp. YQH10.</title>
        <authorList>
            <person name="Liu Y."/>
            <person name="Zeng R."/>
        </authorList>
    </citation>
    <scope>NUCLEOTIDE SEQUENCE [LARGE SCALE GENOMIC DNA]</scope>
    <source>
        <strain evidence="2 3">YQH10</strain>
    </source>
</reference>
<comment type="caution">
    <text evidence="2">The sequence shown here is derived from an EMBL/GenBank/DDBJ whole genome shotgun (WGS) entry which is preliminary data.</text>
</comment>
<dbReference type="InterPro" id="IPR036814">
    <property type="entry name" value="YqcC-like_sf"/>
</dbReference>
<keyword evidence="3" id="KW-1185">Reference proteome</keyword>
<protein>
    <recommendedName>
        <fullName evidence="1">YqcC-like domain-containing protein</fullName>
    </recommendedName>
</protein>
<dbReference type="InterPro" id="IPR023376">
    <property type="entry name" value="YqcC-like_dom"/>
</dbReference>
<feature type="domain" description="YqcC-like" evidence="1">
    <location>
        <begin position="7"/>
        <end position="101"/>
    </location>
</feature>
<dbReference type="RefSeq" id="WP_037443272.1">
    <property type="nucleotide sequence ID" value="NZ_JPEO01000008.1"/>
</dbReference>
<evidence type="ECO:0000313" key="3">
    <source>
        <dbReference type="Proteomes" id="UP000029264"/>
    </source>
</evidence>
<sequence length="104" mass="11830">MVYQQTQILLETLECHLRNHELWSDVPPSAAALTSTAPFACDSMSFESWLQFIFLPRMQQLLDNQQPLPKKIAVAPMAQHVWAELPERQLIIATLEAIDALLSE</sequence>
<name>A0A094LPW2_9GAMM</name>
<dbReference type="PANTHER" id="PTHR39586:SF1">
    <property type="entry name" value="CYTOPLASMIC PROTEIN"/>
    <property type="match status" value="1"/>
</dbReference>
<gene>
    <name evidence="2" type="ORF">HR45_12335</name>
</gene>
<dbReference type="Gene3D" id="1.20.1440.40">
    <property type="entry name" value="YqcC-like"/>
    <property type="match status" value="1"/>
</dbReference>
<dbReference type="EMBL" id="JPEO01000008">
    <property type="protein sequence ID" value="KFZ37193.1"/>
    <property type="molecule type" value="Genomic_DNA"/>
</dbReference>
<evidence type="ECO:0000259" key="1">
    <source>
        <dbReference type="Pfam" id="PF04287"/>
    </source>
</evidence>
<proteinExistence type="predicted"/>
<dbReference type="InterPro" id="IPR007384">
    <property type="entry name" value="UCP006257"/>
</dbReference>
<dbReference type="STRING" id="1515746.HR45_12335"/>
<dbReference type="OrthoDB" id="8794567at2"/>
<dbReference type="GO" id="GO:0044010">
    <property type="term" value="P:single-species biofilm formation"/>
    <property type="evidence" value="ECO:0007669"/>
    <property type="project" value="TreeGrafter"/>
</dbReference>
<dbReference type="PANTHER" id="PTHR39586">
    <property type="entry name" value="CYTOPLASMIC PROTEIN-RELATED"/>
    <property type="match status" value="1"/>
</dbReference>
<dbReference type="SUPFAM" id="SSF158452">
    <property type="entry name" value="YqcC-like"/>
    <property type="match status" value="1"/>
</dbReference>
<evidence type="ECO:0000313" key="2">
    <source>
        <dbReference type="EMBL" id="KFZ37193.1"/>
    </source>
</evidence>
<dbReference type="PIRSF" id="PIRSF006257">
    <property type="entry name" value="UCP006257"/>
    <property type="match status" value="1"/>
</dbReference>
<dbReference type="Proteomes" id="UP000029264">
    <property type="component" value="Unassembled WGS sequence"/>
</dbReference>
<organism evidence="2 3">
    <name type="scientific">Shewanella mangrovi</name>
    <dbReference type="NCBI Taxonomy" id="1515746"/>
    <lineage>
        <taxon>Bacteria</taxon>
        <taxon>Pseudomonadati</taxon>
        <taxon>Pseudomonadota</taxon>
        <taxon>Gammaproteobacteria</taxon>
        <taxon>Alteromonadales</taxon>
        <taxon>Shewanellaceae</taxon>
        <taxon>Shewanella</taxon>
    </lineage>
</organism>